<comment type="subcellular location">
    <subcellularLocation>
        <location evidence="1">Endomembrane system</location>
    </subcellularLocation>
</comment>
<dbReference type="PROSITE" id="PS01258">
    <property type="entry name" value="BH2"/>
    <property type="match status" value="1"/>
</dbReference>
<dbReference type="Pfam" id="PF00452">
    <property type="entry name" value="Bcl-2"/>
    <property type="match status" value="1"/>
</dbReference>
<comment type="caution">
    <text evidence="10">The sequence shown here is derived from an EMBL/GenBank/DDBJ whole genome shotgun (WGS) entry which is preliminary data.</text>
</comment>
<dbReference type="CDD" id="cd06845">
    <property type="entry name" value="Bcl-2_like"/>
    <property type="match status" value="1"/>
</dbReference>
<dbReference type="InterPro" id="IPR002475">
    <property type="entry name" value="Bcl2-like"/>
</dbReference>
<keyword evidence="3 8" id="KW-0812">Transmembrane</keyword>
<evidence type="ECO:0000256" key="6">
    <source>
        <dbReference type="ARBA" id="ARBA00023136"/>
    </source>
</evidence>
<sequence length="192" mass="22291">MAPSEIHHTPNMSRNRRMKSQDEKYARELACDYIYYNKLGKEAYKSKTNAAATLRRIGREVETRHEMVLKNMCDKLDIRTSTAENTFRTVADEIFVSGINWGRIVVLYCFAAEVAVFCSQHEIDIVEDVVTWLSEYVSERTLAEWIKKSGGWEAFCEQFKDIHGETEKFWWNSIFYTTIGLGTIAAMLYVKS</sequence>
<feature type="transmembrane region" description="Helical" evidence="8">
    <location>
        <begin position="169"/>
        <end position="190"/>
    </location>
</feature>
<evidence type="ECO:0000313" key="11">
    <source>
        <dbReference type="Proteomes" id="UP001159427"/>
    </source>
</evidence>
<evidence type="ECO:0000256" key="8">
    <source>
        <dbReference type="SAM" id="Phobius"/>
    </source>
</evidence>
<dbReference type="EMBL" id="CALNXI010000090">
    <property type="protein sequence ID" value="CAH3018528.1"/>
    <property type="molecule type" value="Genomic_DNA"/>
</dbReference>
<dbReference type="InterPro" id="IPR036834">
    <property type="entry name" value="Bcl-2-like_sf"/>
</dbReference>
<dbReference type="PANTHER" id="PTHR11256">
    <property type="entry name" value="BCL-2 RELATED"/>
    <property type="match status" value="1"/>
</dbReference>
<dbReference type="PROSITE" id="PS50062">
    <property type="entry name" value="BCL2_FAMILY"/>
    <property type="match status" value="1"/>
</dbReference>
<reference evidence="10 11" key="1">
    <citation type="submission" date="2022-05" db="EMBL/GenBank/DDBJ databases">
        <authorList>
            <consortium name="Genoscope - CEA"/>
            <person name="William W."/>
        </authorList>
    </citation>
    <scope>NUCLEOTIDE SEQUENCE [LARGE SCALE GENOMIC DNA]</scope>
</reference>
<gene>
    <name evidence="10" type="ORF">PEVE_00043723</name>
</gene>
<accession>A0ABN8LSE4</accession>
<feature type="region of interest" description="Disordered" evidence="7">
    <location>
        <begin position="1"/>
        <end position="21"/>
    </location>
</feature>
<evidence type="ECO:0000256" key="3">
    <source>
        <dbReference type="ARBA" id="ARBA00022692"/>
    </source>
</evidence>
<organism evidence="10 11">
    <name type="scientific">Porites evermanni</name>
    <dbReference type="NCBI Taxonomy" id="104178"/>
    <lineage>
        <taxon>Eukaryota</taxon>
        <taxon>Metazoa</taxon>
        <taxon>Cnidaria</taxon>
        <taxon>Anthozoa</taxon>
        <taxon>Hexacorallia</taxon>
        <taxon>Scleractinia</taxon>
        <taxon>Fungiina</taxon>
        <taxon>Poritidae</taxon>
        <taxon>Porites</taxon>
    </lineage>
</organism>
<protein>
    <recommendedName>
        <fullName evidence="9">Bcl-2 Bcl-2 homology region 1-3 domain-containing protein</fullName>
    </recommendedName>
</protein>
<dbReference type="SUPFAM" id="SSF56854">
    <property type="entry name" value="Bcl-2 inhibitors of programmed cell death"/>
    <property type="match status" value="1"/>
</dbReference>
<dbReference type="InterPro" id="IPR020726">
    <property type="entry name" value="Bcl2_BH2_motif_CS"/>
</dbReference>
<comment type="similarity">
    <text evidence="2">Belongs to the Bcl-2 family.</text>
</comment>
<proteinExistence type="inferred from homology"/>
<evidence type="ECO:0000256" key="7">
    <source>
        <dbReference type="SAM" id="MobiDB-lite"/>
    </source>
</evidence>
<dbReference type="Proteomes" id="UP001159427">
    <property type="component" value="Unassembled WGS sequence"/>
</dbReference>
<evidence type="ECO:0000256" key="5">
    <source>
        <dbReference type="ARBA" id="ARBA00022989"/>
    </source>
</evidence>
<dbReference type="PRINTS" id="PR01862">
    <property type="entry name" value="BCL2FAMILY"/>
</dbReference>
<evidence type="ECO:0000313" key="10">
    <source>
        <dbReference type="EMBL" id="CAH3018528.1"/>
    </source>
</evidence>
<evidence type="ECO:0000256" key="2">
    <source>
        <dbReference type="ARBA" id="ARBA00009458"/>
    </source>
</evidence>
<dbReference type="Gene3D" id="1.10.437.10">
    <property type="entry name" value="Blc2-like"/>
    <property type="match status" value="1"/>
</dbReference>
<keyword evidence="4" id="KW-0053">Apoptosis</keyword>
<dbReference type="InterPro" id="IPR026298">
    <property type="entry name" value="Bcl-2_fam"/>
</dbReference>
<evidence type="ECO:0000256" key="4">
    <source>
        <dbReference type="ARBA" id="ARBA00022703"/>
    </source>
</evidence>
<name>A0ABN8LSE4_9CNID</name>
<keyword evidence="5 8" id="KW-1133">Transmembrane helix</keyword>
<evidence type="ECO:0000259" key="9">
    <source>
        <dbReference type="SMART" id="SM00337"/>
    </source>
</evidence>
<dbReference type="PANTHER" id="PTHR11256:SF47">
    <property type="entry name" value="BCL-2-LIKE PROTEIN 10"/>
    <property type="match status" value="1"/>
</dbReference>
<keyword evidence="6 8" id="KW-0472">Membrane</keyword>
<dbReference type="InterPro" id="IPR046371">
    <property type="entry name" value="Bcl-2_BH1-3"/>
</dbReference>
<feature type="domain" description="Bcl-2 Bcl-2 homology region 1-3" evidence="9">
    <location>
        <begin position="54"/>
        <end position="152"/>
    </location>
</feature>
<evidence type="ECO:0000256" key="1">
    <source>
        <dbReference type="ARBA" id="ARBA00004308"/>
    </source>
</evidence>
<dbReference type="SMART" id="SM00337">
    <property type="entry name" value="BCL"/>
    <property type="match status" value="1"/>
</dbReference>
<keyword evidence="11" id="KW-1185">Reference proteome</keyword>